<dbReference type="InterPro" id="IPR058548">
    <property type="entry name" value="MlaB-like_STAS"/>
</dbReference>
<dbReference type="PANTHER" id="PTHR35849">
    <property type="entry name" value="BLR2341 PROTEIN"/>
    <property type="match status" value="1"/>
</dbReference>
<name>A0A9X0UIG1_VIBME</name>
<dbReference type="Pfam" id="PF13466">
    <property type="entry name" value="STAS_2"/>
    <property type="match status" value="1"/>
</dbReference>
<evidence type="ECO:0000259" key="1">
    <source>
        <dbReference type="PROSITE" id="PS50801"/>
    </source>
</evidence>
<dbReference type="RefSeq" id="WP_187003131.1">
    <property type="nucleotide sequence ID" value="NZ_CAWQCN010000012.1"/>
</dbReference>
<proteinExistence type="predicted"/>
<comment type="caution">
    <text evidence="2">The sequence shown here is derived from an EMBL/GenBank/DDBJ whole genome shotgun (WGS) entry which is preliminary data.</text>
</comment>
<feature type="domain" description="STAS" evidence="1">
    <location>
        <begin position="1"/>
        <end position="104"/>
    </location>
</feature>
<evidence type="ECO:0000313" key="2">
    <source>
        <dbReference type="EMBL" id="MBC5850969.1"/>
    </source>
</evidence>
<keyword evidence="3" id="KW-1185">Reference proteome</keyword>
<sequence length="104" mass="11903">MQILEENDQHVKIELSGELTIYQAQEMYEFLTPWVMKPIDLLIDVTRITDLDTSAIQLLVMVNKAKREQQQQCLLLVENPLFIQVMAKLGVNALNHNLALQPSA</sequence>
<dbReference type="InterPro" id="IPR036513">
    <property type="entry name" value="STAS_dom_sf"/>
</dbReference>
<dbReference type="Proteomes" id="UP000615796">
    <property type="component" value="Unassembled WGS sequence"/>
</dbReference>
<dbReference type="CDD" id="cd07043">
    <property type="entry name" value="STAS_anti-anti-sigma_factors"/>
    <property type="match status" value="1"/>
</dbReference>
<reference evidence="2" key="1">
    <citation type="submission" date="2020-08" db="EMBL/GenBank/DDBJ databases">
        <title>Genome Sequencing and Pan-Genome Analysis of Migratory bird Vibrio Strains, Inner Mongolia.</title>
        <authorList>
            <person name="Zheng L."/>
        </authorList>
    </citation>
    <scope>NUCLEOTIDE SEQUENCE</scope>
    <source>
        <strain evidence="2">M13F</strain>
    </source>
</reference>
<dbReference type="AlphaFoldDB" id="A0A9X0UIG1"/>
<dbReference type="InterPro" id="IPR052746">
    <property type="entry name" value="MlaB_ABC_Transporter"/>
</dbReference>
<protein>
    <submittedName>
        <fullName evidence="2">STAS domain-containing protein</fullName>
    </submittedName>
</protein>
<gene>
    <name evidence="2" type="ORF">H8Q88_08315</name>
</gene>
<dbReference type="PROSITE" id="PS50801">
    <property type="entry name" value="STAS"/>
    <property type="match status" value="1"/>
</dbReference>
<evidence type="ECO:0000313" key="3">
    <source>
        <dbReference type="Proteomes" id="UP000615796"/>
    </source>
</evidence>
<dbReference type="EMBL" id="JACRUP010000004">
    <property type="protein sequence ID" value="MBC5850969.1"/>
    <property type="molecule type" value="Genomic_DNA"/>
</dbReference>
<dbReference type="Gene3D" id="3.30.750.24">
    <property type="entry name" value="STAS domain"/>
    <property type="match status" value="1"/>
</dbReference>
<dbReference type="PANTHER" id="PTHR35849:SF2">
    <property type="entry name" value="BLR2341 PROTEIN"/>
    <property type="match status" value="1"/>
</dbReference>
<dbReference type="SUPFAM" id="SSF52091">
    <property type="entry name" value="SpoIIaa-like"/>
    <property type="match status" value="1"/>
</dbReference>
<organism evidence="2 3">
    <name type="scientific">Vibrio metschnikovii</name>
    <dbReference type="NCBI Taxonomy" id="28172"/>
    <lineage>
        <taxon>Bacteria</taxon>
        <taxon>Pseudomonadati</taxon>
        <taxon>Pseudomonadota</taxon>
        <taxon>Gammaproteobacteria</taxon>
        <taxon>Vibrionales</taxon>
        <taxon>Vibrionaceae</taxon>
        <taxon>Vibrio</taxon>
    </lineage>
</organism>
<accession>A0A9X0UIG1</accession>
<dbReference type="InterPro" id="IPR002645">
    <property type="entry name" value="STAS_dom"/>
</dbReference>